<organism evidence="1">
    <name type="scientific">Cucumis melo</name>
    <name type="common">Muskmelon</name>
    <dbReference type="NCBI Taxonomy" id="3656"/>
    <lineage>
        <taxon>Eukaryota</taxon>
        <taxon>Viridiplantae</taxon>
        <taxon>Streptophyta</taxon>
        <taxon>Embryophyta</taxon>
        <taxon>Tracheophyta</taxon>
        <taxon>Spermatophyta</taxon>
        <taxon>Magnoliopsida</taxon>
        <taxon>eudicotyledons</taxon>
        <taxon>Gunneridae</taxon>
        <taxon>Pentapetalae</taxon>
        <taxon>rosids</taxon>
        <taxon>fabids</taxon>
        <taxon>Cucurbitales</taxon>
        <taxon>Cucurbitaceae</taxon>
        <taxon>Benincaseae</taxon>
        <taxon>Cucumis</taxon>
    </lineage>
</organism>
<reference evidence="1" key="1">
    <citation type="submission" date="2023-03" db="UniProtKB">
        <authorList>
            <consortium name="EnsemblPlants"/>
        </authorList>
    </citation>
    <scope>IDENTIFICATION</scope>
</reference>
<protein>
    <submittedName>
        <fullName evidence="1">Uncharacterized protein</fullName>
    </submittedName>
</protein>
<dbReference type="EnsemblPlants" id="MELO3C023923.2.1">
    <property type="protein sequence ID" value="MELO3C023923.2.1"/>
    <property type="gene ID" value="MELO3C023923.2"/>
</dbReference>
<sequence>MAEALEYKARPWARAACINERVCGARCMPMHLRGACPLGAAHAMRLGACVGRASQAHATAVGRARRVPRTPCLCERGDPSKGRAFLACKLQMSLIAMSHRDSARPYPHTTYIFIPIAMEVIAYVKGRKT</sequence>
<accession>A0A9I9DTK5</accession>
<evidence type="ECO:0000313" key="1">
    <source>
        <dbReference type="EnsemblPlants" id="MELO3C023923.2.1"/>
    </source>
</evidence>
<dbReference type="AlphaFoldDB" id="A0A9I9DTK5"/>
<proteinExistence type="predicted"/>
<dbReference type="Gramene" id="MELO3C023923.2.1">
    <property type="protein sequence ID" value="MELO3C023923.2.1"/>
    <property type="gene ID" value="MELO3C023923.2"/>
</dbReference>
<name>A0A9I9DTK5_CUCME</name>